<name>A0ABV9SCM0_9PSEU</name>
<keyword evidence="3" id="KW-1185">Reference proteome</keyword>
<gene>
    <name evidence="2" type="ORF">ACFPCV_27835</name>
</gene>
<proteinExistence type="predicted"/>
<evidence type="ECO:0000313" key="3">
    <source>
        <dbReference type="Proteomes" id="UP001595859"/>
    </source>
</evidence>
<dbReference type="RefSeq" id="WP_378059311.1">
    <property type="nucleotide sequence ID" value="NZ_JBHSIS010000017.1"/>
</dbReference>
<reference evidence="3" key="1">
    <citation type="journal article" date="2019" name="Int. J. Syst. Evol. Microbiol.">
        <title>The Global Catalogue of Microorganisms (GCM) 10K type strain sequencing project: providing services to taxonomists for standard genome sequencing and annotation.</title>
        <authorList>
            <consortium name="The Broad Institute Genomics Platform"/>
            <consortium name="The Broad Institute Genome Sequencing Center for Infectious Disease"/>
            <person name="Wu L."/>
            <person name="Ma J."/>
        </authorList>
    </citation>
    <scope>NUCLEOTIDE SEQUENCE [LARGE SCALE GENOMIC DNA]</scope>
    <source>
        <strain evidence="3">ZS-22-S1</strain>
    </source>
</reference>
<evidence type="ECO:0000256" key="1">
    <source>
        <dbReference type="SAM" id="MobiDB-lite"/>
    </source>
</evidence>
<dbReference type="Proteomes" id="UP001595859">
    <property type="component" value="Unassembled WGS sequence"/>
</dbReference>
<organism evidence="2 3">
    <name type="scientific">Actinophytocola glycyrrhizae</name>
    <dbReference type="NCBI Taxonomy" id="2044873"/>
    <lineage>
        <taxon>Bacteria</taxon>
        <taxon>Bacillati</taxon>
        <taxon>Actinomycetota</taxon>
        <taxon>Actinomycetes</taxon>
        <taxon>Pseudonocardiales</taxon>
        <taxon>Pseudonocardiaceae</taxon>
    </lineage>
</organism>
<protein>
    <submittedName>
        <fullName evidence="2">Uncharacterized protein</fullName>
    </submittedName>
</protein>
<dbReference type="EMBL" id="JBHSIS010000017">
    <property type="protein sequence ID" value="MFC4857326.1"/>
    <property type="molecule type" value="Genomic_DNA"/>
</dbReference>
<evidence type="ECO:0000313" key="2">
    <source>
        <dbReference type="EMBL" id="MFC4857326.1"/>
    </source>
</evidence>
<sequence length="438" mass="47991">MLGPTGTTNPTPEEIMELVRQVRASGDSSRARAIGAEANKAGADRAESDKKEVADFFDTYQNNTGGYAGFFPDHDSTVMGIMSEVGCQPGPTDIIVVPADVGMGLSSGANPAVALMTEDKVALFRKIAVTNYGPGKVEDGEPNPDYQALVARFTIGTIVIAKSLMSQEFKLKGTIWHECGHKLRGIKEEAGLVFVSEISAMRDAFGKEAAYEWALKLGRTADYHRTYGLAKDPGRKELLLLLQEICPEHVFYDEFRKQYEDIMGEPLKLSDDLGQRLRKEKEERDAARRPVEVGTVLTGTLPELCAQVPEQDVAGALGVIRPAGAKLGDTVTFAGKKWVVRGLGSRAGKTLYTLECTVTELPTTVVKKEEVWEKTVGPAKSYGLAEAGPWSYTRYIDAMNDSRVVEAVIAKVLEMYPQMSRETLYPLVRDEVTRTVKQ</sequence>
<accession>A0ABV9SCM0</accession>
<comment type="caution">
    <text evidence="2">The sequence shown here is derived from an EMBL/GenBank/DDBJ whole genome shotgun (WGS) entry which is preliminary data.</text>
</comment>
<feature type="region of interest" description="Disordered" evidence="1">
    <location>
        <begin position="22"/>
        <end position="47"/>
    </location>
</feature>